<keyword evidence="3" id="KW-0547">Nucleotide-binding</keyword>
<keyword evidence="4 6" id="KW-0067">ATP-binding</keyword>
<dbReference type="GO" id="GO:0005524">
    <property type="term" value="F:ATP binding"/>
    <property type="evidence" value="ECO:0007669"/>
    <property type="project" value="UniProtKB-KW"/>
</dbReference>
<dbReference type="InterPro" id="IPR003439">
    <property type="entry name" value="ABC_transporter-like_ATP-bd"/>
</dbReference>
<accession>A0A521BN37</accession>
<comment type="similarity">
    <text evidence="1">Belongs to the ABC transporter superfamily.</text>
</comment>
<proteinExistence type="inferred from homology"/>
<evidence type="ECO:0000256" key="4">
    <source>
        <dbReference type="ARBA" id="ARBA00022840"/>
    </source>
</evidence>
<feature type="domain" description="ABC transporter" evidence="5">
    <location>
        <begin position="1"/>
        <end position="230"/>
    </location>
</feature>
<dbReference type="PANTHER" id="PTHR42734:SF6">
    <property type="entry name" value="MOLYBDATE IMPORT ATP-BINDING PROTEIN MOLC"/>
    <property type="match status" value="1"/>
</dbReference>
<keyword evidence="2" id="KW-0813">Transport</keyword>
<dbReference type="InterPro" id="IPR027417">
    <property type="entry name" value="P-loop_NTPase"/>
</dbReference>
<evidence type="ECO:0000313" key="7">
    <source>
        <dbReference type="Proteomes" id="UP000317315"/>
    </source>
</evidence>
<dbReference type="AlphaFoldDB" id="A0A521BN37"/>
<evidence type="ECO:0000256" key="2">
    <source>
        <dbReference type="ARBA" id="ARBA00022448"/>
    </source>
</evidence>
<dbReference type="CDD" id="cd03214">
    <property type="entry name" value="ABC_Iron-Siderophores_B12_Hemin"/>
    <property type="match status" value="1"/>
</dbReference>
<dbReference type="InterPro" id="IPR017871">
    <property type="entry name" value="ABC_transporter-like_CS"/>
</dbReference>
<dbReference type="Proteomes" id="UP000317315">
    <property type="component" value="Unassembled WGS sequence"/>
</dbReference>
<evidence type="ECO:0000313" key="6">
    <source>
        <dbReference type="EMBL" id="SMO48536.1"/>
    </source>
</evidence>
<dbReference type="InterPro" id="IPR003593">
    <property type="entry name" value="AAA+_ATPase"/>
</dbReference>
<evidence type="ECO:0000256" key="3">
    <source>
        <dbReference type="ARBA" id="ARBA00022741"/>
    </source>
</evidence>
<gene>
    <name evidence="6" type="ORF">SAMN06269117_10648</name>
</gene>
<dbReference type="PROSITE" id="PS50893">
    <property type="entry name" value="ABC_TRANSPORTER_2"/>
    <property type="match status" value="1"/>
</dbReference>
<dbReference type="InterPro" id="IPR050153">
    <property type="entry name" value="Metal_Ion_Import_ABC"/>
</dbReference>
<name>A0A521BN37_9BACT</name>
<organism evidence="6 7">
    <name type="scientific">Balnearium lithotrophicum</name>
    <dbReference type="NCBI Taxonomy" id="223788"/>
    <lineage>
        <taxon>Bacteria</taxon>
        <taxon>Pseudomonadati</taxon>
        <taxon>Aquificota</taxon>
        <taxon>Aquificia</taxon>
        <taxon>Desulfurobacteriales</taxon>
        <taxon>Desulfurobacteriaceae</taxon>
        <taxon>Balnearium</taxon>
    </lineage>
</organism>
<dbReference type="GO" id="GO:0016887">
    <property type="term" value="F:ATP hydrolysis activity"/>
    <property type="evidence" value="ECO:0007669"/>
    <property type="project" value="InterPro"/>
</dbReference>
<reference evidence="6 7" key="1">
    <citation type="submission" date="2017-05" db="EMBL/GenBank/DDBJ databases">
        <authorList>
            <person name="Varghese N."/>
            <person name="Submissions S."/>
        </authorList>
    </citation>
    <scope>NUCLEOTIDE SEQUENCE [LARGE SCALE GENOMIC DNA]</scope>
    <source>
        <strain evidence="6 7">DSM 16304</strain>
    </source>
</reference>
<dbReference type="RefSeq" id="WP_221928594.1">
    <property type="nucleotide sequence ID" value="NZ_FXTM01000006.1"/>
</dbReference>
<dbReference type="Pfam" id="PF00005">
    <property type="entry name" value="ABC_tran"/>
    <property type="match status" value="1"/>
</dbReference>
<dbReference type="EMBL" id="FXTM01000006">
    <property type="protein sequence ID" value="SMO48536.1"/>
    <property type="molecule type" value="Genomic_DNA"/>
</dbReference>
<dbReference type="FunFam" id="3.40.50.300:FF:000134">
    <property type="entry name" value="Iron-enterobactin ABC transporter ATP-binding protein"/>
    <property type="match status" value="1"/>
</dbReference>
<sequence>MSFSYRDSKLIVKDISFQVSSGEFLSIIGPNGSGKSTILKCIARLLKPSNGTILINFKDVSSYSPNEFAKEVSYSPQELVRSQISVFDALLISRKPYMRFSESREDIEKVEEIIEAFKLEEIAFKSLNSISGGELQKVWIARALVQEPNVLLLDEPTNNLDIYNQIEIMELVKNWTKKRDIVTVGVLHDINIALRVSDKFLAVKNGLLISYGGREILTPKLLKELFRIKADILEINGIPTVIIKGLEEV</sequence>
<dbReference type="PROSITE" id="PS00211">
    <property type="entry name" value="ABC_TRANSPORTER_1"/>
    <property type="match status" value="1"/>
</dbReference>
<dbReference type="SUPFAM" id="SSF52540">
    <property type="entry name" value="P-loop containing nucleoside triphosphate hydrolases"/>
    <property type="match status" value="1"/>
</dbReference>
<dbReference type="Gene3D" id="3.40.50.300">
    <property type="entry name" value="P-loop containing nucleotide triphosphate hydrolases"/>
    <property type="match status" value="1"/>
</dbReference>
<evidence type="ECO:0000256" key="1">
    <source>
        <dbReference type="ARBA" id="ARBA00005417"/>
    </source>
</evidence>
<evidence type="ECO:0000259" key="5">
    <source>
        <dbReference type="PROSITE" id="PS50893"/>
    </source>
</evidence>
<protein>
    <submittedName>
        <fullName evidence="6">Iron complex transport system ATP-binding protein</fullName>
    </submittedName>
</protein>
<keyword evidence="7" id="KW-1185">Reference proteome</keyword>
<dbReference type="PANTHER" id="PTHR42734">
    <property type="entry name" value="METAL TRANSPORT SYSTEM ATP-BINDING PROTEIN TM_0124-RELATED"/>
    <property type="match status" value="1"/>
</dbReference>
<dbReference type="SMART" id="SM00382">
    <property type="entry name" value="AAA"/>
    <property type="match status" value="1"/>
</dbReference>